<dbReference type="PANTHER" id="PTHR35391:SF7">
    <property type="entry name" value="C2H2-TYPE DOMAIN-CONTAINING PROTEIN"/>
    <property type="match status" value="1"/>
</dbReference>
<feature type="region of interest" description="Disordered" evidence="1">
    <location>
        <begin position="381"/>
        <end position="402"/>
    </location>
</feature>
<evidence type="ECO:0008006" key="4">
    <source>
        <dbReference type="Google" id="ProtNLM"/>
    </source>
</evidence>
<dbReference type="AlphaFoldDB" id="A0A0D9NZ26"/>
<evidence type="ECO:0000313" key="3">
    <source>
        <dbReference type="Proteomes" id="UP000054544"/>
    </source>
</evidence>
<evidence type="ECO:0000313" key="2">
    <source>
        <dbReference type="EMBL" id="KJK79269.1"/>
    </source>
</evidence>
<feature type="compositionally biased region" description="Basic and acidic residues" evidence="1">
    <location>
        <begin position="167"/>
        <end position="176"/>
    </location>
</feature>
<reference evidence="3" key="1">
    <citation type="journal article" date="2014" name="BMC Genomics">
        <title>The genome sequence of the biocontrol fungus Metarhizium anisopliae and comparative genomics of Metarhizium species.</title>
        <authorList>
            <person name="Pattemore J.A."/>
            <person name="Hane J.K."/>
            <person name="Williams A.H."/>
            <person name="Wilson B.A."/>
            <person name="Stodart B.J."/>
            <person name="Ash G.J."/>
        </authorList>
    </citation>
    <scope>NUCLEOTIDE SEQUENCE [LARGE SCALE GENOMIC DNA]</scope>
    <source>
        <strain evidence="3">BRIP 53293</strain>
    </source>
</reference>
<dbReference type="STRING" id="1291518.A0A0D9NZ26"/>
<sequence length="417" mass="47963">MSFDYALDASTNLFLGNSTDILGLQSEANNEVMSMLSVLERALERAIIRHPLIKTVVETDAAMFGITGAISRLERLVPIIQIRESPVAREAMLVRRLVAKEWSNDYAPRISKSIQAKFPRAEPTLLAQLILSILYRRCRLIYHLSKSDKPQYEKGTENAAPSARRSRQQDMADDKFSYPPSYPDPPEVAHGEGKSKCPYCLNTVIPQSENREQWRTQWESHLKADLQPYVCLSAECRHFFMFFSTVEEWKDHMQSHGADWIRNIHRTRWPCPFCNDSTTRFLTQDELEDHLIHDEAPNHPHPMDWDTLTLERSMKPDPRNKYCCPLCNEEQKDGTPSERSNQLYSHFLAHLEVLALVSIDDWVVKTSKTIDASIDRTDSVDVGGRNPLHCRSGSNHDQGKSTKRKILAYPKRVWNKS</sequence>
<name>A0A0D9NZ26_METAN</name>
<dbReference type="EMBL" id="KE384731">
    <property type="protein sequence ID" value="KJK79269.1"/>
    <property type="molecule type" value="Genomic_DNA"/>
</dbReference>
<feature type="region of interest" description="Disordered" evidence="1">
    <location>
        <begin position="151"/>
        <end position="190"/>
    </location>
</feature>
<accession>A0A0D9NZ26</accession>
<protein>
    <recommendedName>
        <fullName evidence="4">C2H2-type domain-containing protein</fullName>
    </recommendedName>
</protein>
<evidence type="ECO:0000256" key="1">
    <source>
        <dbReference type="SAM" id="MobiDB-lite"/>
    </source>
</evidence>
<dbReference type="Proteomes" id="UP000054544">
    <property type="component" value="Unassembled WGS sequence"/>
</dbReference>
<proteinExistence type="predicted"/>
<organism evidence="2 3">
    <name type="scientific">Metarhizium anisopliae BRIP 53293</name>
    <dbReference type="NCBI Taxonomy" id="1291518"/>
    <lineage>
        <taxon>Eukaryota</taxon>
        <taxon>Fungi</taxon>
        <taxon>Dikarya</taxon>
        <taxon>Ascomycota</taxon>
        <taxon>Pezizomycotina</taxon>
        <taxon>Sordariomycetes</taxon>
        <taxon>Hypocreomycetidae</taxon>
        <taxon>Hypocreales</taxon>
        <taxon>Clavicipitaceae</taxon>
        <taxon>Metarhizium</taxon>
    </lineage>
</organism>
<keyword evidence="3" id="KW-1185">Reference proteome</keyword>
<gene>
    <name evidence="2" type="ORF">H634G_05509</name>
</gene>
<dbReference type="PANTHER" id="PTHR35391">
    <property type="entry name" value="C2H2-TYPE DOMAIN-CONTAINING PROTEIN-RELATED"/>
    <property type="match status" value="1"/>
</dbReference>